<feature type="region of interest" description="Disordered" evidence="3">
    <location>
        <begin position="742"/>
        <end position="763"/>
    </location>
</feature>
<evidence type="ECO:0000256" key="4">
    <source>
        <dbReference type="SAM" id="Phobius"/>
    </source>
</evidence>
<keyword evidence="1" id="KW-0677">Repeat</keyword>
<keyword evidence="4" id="KW-1133">Transmembrane helix</keyword>
<dbReference type="Gene3D" id="2.120.10.30">
    <property type="entry name" value="TolB, C-terminal domain"/>
    <property type="match status" value="4"/>
</dbReference>
<dbReference type="PROSITE" id="PS51125">
    <property type="entry name" value="NHL"/>
    <property type="match status" value="5"/>
</dbReference>
<name>A0ABV1NT20_9ACTN</name>
<accession>A0ABV1NT20</accession>
<dbReference type="PANTHER" id="PTHR24104:SF25">
    <property type="entry name" value="PROTEIN LIN-41"/>
    <property type="match status" value="1"/>
</dbReference>
<feature type="repeat" description="NHL" evidence="2">
    <location>
        <begin position="109"/>
        <end position="150"/>
    </location>
</feature>
<dbReference type="PANTHER" id="PTHR24104">
    <property type="entry name" value="E3 UBIQUITIN-PROTEIN LIGASE NHLRC1-RELATED"/>
    <property type="match status" value="1"/>
</dbReference>
<feature type="compositionally biased region" description="Polar residues" evidence="3">
    <location>
        <begin position="648"/>
        <end position="661"/>
    </location>
</feature>
<reference evidence="5 6" key="1">
    <citation type="submission" date="2024-02" db="EMBL/GenBank/DDBJ databases">
        <title>Full genome sequence of Nocardioides kribbensis.</title>
        <authorList>
            <person name="Poletto B.L."/>
            <person name="Silva G."/>
            <person name="Galante D."/>
            <person name="Campos K.R."/>
            <person name="Santos M.B.N."/>
            <person name="Sacchi C.T."/>
        </authorList>
    </citation>
    <scope>NUCLEOTIDE SEQUENCE [LARGE SCALE GENOMIC DNA]</scope>
    <source>
        <strain evidence="5 6">O4R</strain>
    </source>
</reference>
<dbReference type="InterPro" id="IPR050952">
    <property type="entry name" value="TRIM-NHL_E3_ligases"/>
</dbReference>
<evidence type="ECO:0000256" key="2">
    <source>
        <dbReference type="PROSITE-ProRule" id="PRU00504"/>
    </source>
</evidence>
<dbReference type="Gene3D" id="2.60.40.10">
    <property type="entry name" value="Immunoglobulins"/>
    <property type="match status" value="1"/>
</dbReference>
<dbReference type="EMBL" id="JBEGDP010000001">
    <property type="protein sequence ID" value="MEQ7845648.1"/>
    <property type="molecule type" value="Genomic_DNA"/>
</dbReference>
<organism evidence="5 6">
    <name type="scientific">Nocardioides kribbensis</name>
    <dbReference type="NCBI Taxonomy" id="305517"/>
    <lineage>
        <taxon>Bacteria</taxon>
        <taxon>Bacillati</taxon>
        <taxon>Actinomycetota</taxon>
        <taxon>Actinomycetes</taxon>
        <taxon>Propionibacteriales</taxon>
        <taxon>Nocardioidaceae</taxon>
        <taxon>Nocardioides</taxon>
    </lineage>
</organism>
<dbReference type="RefSeq" id="WP_349803355.1">
    <property type="nucleotide sequence ID" value="NZ_JBEGDP010000001.1"/>
</dbReference>
<dbReference type="InterPro" id="IPR011042">
    <property type="entry name" value="6-blade_b-propeller_TolB-like"/>
</dbReference>
<proteinExistence type="predicted"/>
<feature type="transmembrane region" description="Helical" evidence="4">
    <location>
        <begin position="31"/>
        <end position="53"/>
    </location>
</feature>
<feature type="repeat" description="NHL" evidence="2">
    <location>
        <begin position="510"/>
        <end position="553"/>
    </location>
</feature>
<dbReference type="Pfam" id="PF01436">
    <property type="entry name" value="NHL"/>
    <property type="match status" value="5"/>
</dbReference>
<dbReference type="InterPro" id="IPR001258">
    <property type="entry name" value="NHL_repeat"/>
</dbReference>
<evidence type="ECO:0000256" key="3">
    <source>
        <dbReference type="SAM" id="MobiDB-lite"/>
    </source>
</evidence>
<feature type="compositionally biased region" description="Polar residues" evidence="3">
    <location>
        <begin position="744"/>
        <end position="763"/>
    </location>
</feature>
<evidence type="ECO:0000256" key="1">
    <source>
        <dbReference type="ARBA" id="ARBA00022737"/>
    </source>
</evidence>
<keyword evidence="4" id="KW-0472">Membrane</keyword>
<sequence length="881" mass="90667">MTAPPARPGGTCTRHHHEDPMPTTRRTPAPLAVLAVLAALAGLVLSAALVVAAPASAGPADPGPVLGGPLHAEMYPSGVETAPDGTVVVADTGNNRVARYTADGTLVWSVGTYGAGTGQFDNPRDVGVDDQNNVYVADTRNSRIVKLSPSGAWLGSTTGPATAFSFPLGVSAKGDKVYVGDTGRARVVVLDDDLAVLQTVVANGACTNINDNRDAQADSAGNIYVAGYKTNQVVKFAPDGTCLATWGGTGTAEGKFRTPYGIATALDPVTGQELVYVADGLNNRVQVFTTTGTFVTAFGSYGEPTTVGTFTTMRRVAVAQDGSGDVWAADLWGDRVERWTRTATGFAYDRTIGAVMPEATSTAVFHEPRGMALAPDGDLWVSDTVHHQFRRFDASGSLVGHCGQRAAEGTQLGQFNWPRGLAVDPATGDLWVADTKQHQLQVLDEGCTGIGFVKNAPAGADTRSFNWPYDIAIRASDRYAFVVDTQNHRIKAYDVAGAVFGTDNKGPLPVHVFGSRGAGATNFRFPSAVAVGPDGHVYVADRGNNRVQELTYSPAAGFAPVRSWTAGGTLDAPEGVGVDPTGRVVVADSGDDEMVVLAPDRSLEATVGGLHHPSAVEVGPTGTIYLADTYADVVRTYTMGASPPPDTTAPSGALTSPTAGQQVPVGPVTLTGTASDDRSVAAAYVAVRRGDTSTWLRPDGSWGAFTWVPTTLAAPGSTSTGWSLGLTLPSATGYAVQVRVDDASGNQNPTPRPATSFTATSGGSDTATPVVTLTAPAAGASLSAPVSITGSATDDRGVASVKLGIKQSSTGLWWNGTTWQAAATKVSAVLATPGGASTTWSYELAGVAPGGYGFSTDATDTAGRLATGTGKPGWRSFTVTP</sequence>
<feature type="region of interest" description="Disordered" evidence="3">
    <location>
        <begin position="1"/>
        <end position="26"/>
    </location>
</feature>
<dbReference type="Pfam" id="PF17957">
    <property type="entry name" value="Big_7"/>
    <property type="match status" value="2"/>
</dbReference>
<dbReference type="Proteomes" id="UP001482520">
    <property type="component" value="Unassembled WGS sequence"/>
</dbReference>
<dbReference type="SUPFAM" id="SSF101898">
    <property type="entry name" value="NHL repeat"/>
    <property type="match status" value="1"/>
</dbReference>
<protein>
    <submittedName>
        <fullName evidence="5">Ig-like domain-containing protein</fullName>
    </submittedName>
</protein>
<feature type="repeat" description="NHL" evidence="2">
    <location>
        <begin position="409"/>
        <end position="446"/>
    </location>
</feature>
<dbReference type="CDD" id="cd05819">
    <property type="entry name" value="NHL"/>
    <property type="match status" value="1"/>
</dbReference>
<feature type="repeat" description="NHL" evidence="2">
    <location>
        <begin position="567"/>
        <end position="600"/>
    </location>
</feature>
<comment type="caution">
    <text evidence="5">The sequence shown here is derived from an EMBL/GenBank/DDBJ whole genome shotgun (WGS) entry which is preliminary data.</text>
</comment>
<feature type="region of interest" description="Disordered" evidence="3">
    <location>
        <begin position="641"/>
        <end position="664"/>
    </location>
</feature>
<keyword evidence="4" id="KW-0812">Transmembrane</keyword>
<gene>
    <name evidence="5" type="ORF">V6R90_00050</name>
</gene>
<keyword evidence="6" id="KW-1185">Reference proteome</keyword>
<evidence type="ECO:0000313" key="6">
    <source>
        <dbReference type="Proteomes" id="UP001482520"/>
    </source>
</evidence>
<dbReference type="SUPFAM" id="SSF63829">
    <property type="entry name" value="Calcium-dependent phosphotriesterase"/>
    <property type="match status" value="1"/>
</dbReference>
<dbReference type="InterPro" id="IPR013783">
    <property type="entry name" value="Ig-like_fold"/>
</dbReference>
<evidence type="ECO:0000313" key="5">
    <source>
        <dbReference type="EMBL" id="MEQ7845648.1"/>
    </source>
</evidence>
<feature type="repeat" description="NHL" evidence="2">
    <location>
        <begin position="75"/>
        <end position="103"/>
    </location>
</feature>